<proteinExistence type="predicted"/>
<feature type="compositionally biased region" description="Low complexity" evidence="1">
    <location>
        <begin position="43"/>
        <end position="54"/>
    </location>
</feature>
<reference evidence="3" key="2">
    <citation type="journal article" date="2019" name="Mol. Plant Microbe Interact.">
        <title>Genome sequence resources for four phytopathogenic fungi from the Colletotrichum orbiculare species complex.</title>
        <authorList>
            <person name="Gan P."/>
            <person name="Tsushima A."/>
            <person name="Narusaka M."/>
            <person name="Narusaka Y."/>
            <person name="Takano Y."/>
            <person name="Kubo Y."/>
            <person name="Shirasu K."/>
        </authorList>
    </citation>
    <scope>GENOME REANNOTATION</scope>
    <source>
        <strain evidence="3">104-T / ATCC 96160 / CBS 514.97 / LARS 414 / MAFF 240422</strain>
    </source>
</reference>
<comment type="caution">
    <text evidence="2">The sequence shown here is derived from an EMBL/GenBank/DDBJ whole genome shotgun (WGS) entry which is preliminary data.</text>
</comment>
<feature type="compositionally biased region" description="Basic and acidic residues" evidence="1">
    <location>
        <begin position="56"/>
        <end position="85"/>
    </location>
</feature>
<evidence type="ECO:0000313" key="2">
    <source>
        <dbReference type="EMBL" id="TDZ26679.1"/>
    </source>
</evidence>
<reference evidence="3" key="1">
    <citation type="journal article" date="2013" name="New Phytol.">
        <title>Comparative genomic and transcriptomic analyses reveal the hemibiotrophic stage shift of Colletotrichum fungi.</title>
        <authorList>
            <person name="Gan P."/>
            <person name="Ikeda K."/>
            <person name="Irieda H."/>
            <person name="Narusaka M."/>
            <person name="O'Connell R.J."/>
            <person name="Narusaka Y."/>
            <person name="Takano Y."/>
            <person name="Kubo Y."/>
            <person name="Shirasu K."/>
        </authorList>
    </citation>
    <scope>NUCLEOTIDE SEQUENCE [LARGE SCALE GENOMIC DNA]</scope>
    <source>
        <strain evidence="3">104-T / ATCC 96160 / CBS 514.97 / LARS 414 / MAFF 240422</strain>
    </source>
</reference>
<evidence type="ECO:0000256" key="1">
    <source>
        <dbReference type="SAM" id="MobiDB-lite"/>
    </source>
</evidence>
<feature type="region of interest" description="Disordered" evidence="1">
    <location>
        <begin position="43"/>
        <end position="138"/>
    </location>
</feature>
<dbReference type="Proteomes" id="UP000014480">
    <property type="component" value="Unassembled WGS sequence"/>
</dbReference>
<protein>
    <submittedName>
        <fullName evidence="2">Uncharacterized protein</fullName>
    </submittedName>
</protein>
<evidence type="ECO:0000313" key="3">
    <source>
        <dbReference type="Proteomes" id="UP000014480"/>
    </source>
</evidence>
<name>A0A484G893_COLOR</name>
<dbReference type="EMBL" id="AMCV02000001">
    <property type="protein sequence ID" value="TDZ26679.1"/>
    <property type="molecule type" value="Genomic_DNA"/>
</dbReference>
<accession>A0A484G893</accession>
<dbReference type="AlphaFoldDB" id="A0A484G893"/>
<keyword evidence="3" id="KW-1185">Reference proteome</keyword>
<sequence>MLWYDQPLKPRPEKLQVFGTLSTAEWPARIEYQPDRAAVLGAAAEKTAEATEAAETSEKTAEKATETETGEDLRDRAQSAEERLKKGAKGGQGRKGTTRGGNEAAGAGAAGEGKDTGEEAGNGSDLAGVKATGEVASE</sequence>
<gene>
    <name evidence="2" type="ORF">Cob_v001025</name>
</gene>
<organism evidence="2 3">
    <name type="scientific">Colletotrichum orbiculare (strain 104-T / ATCC 96160 / CBS 514.97 / LARS 414 / MAFF 240422)</name>
    <name type="common">Cucumber anthracnose fungus</name>
    <name type="synonym">Colletotrichum lagenarium</name>
    <dbReference type="NCBI Taxonomy" id="1213857"/>
    <lineage>
        <taxon>Eukaryota</taxon>
        <taxon>Fungi</taxon>
        <taxon>Dikarya</taxon>
        <taxon>Ascomycota</taxon>
        <taxon>Pezizomycotina</taxon>
        <taxon>Sordariomycetes</taxon>
        <taxon>Hypocreomycetidae</taxon>
        <taxon>Glomerellales</taxon>
        <taxon>Glomerellaceae</taxon>
        <taxon>Colletotrichum</taxon>
        <taxon>Colletotrichum orbiculare species complex</taxon>
    </lineage>
</organism>